<comment type="caution">
    <text evidence="8">The sequence shown here is derived from an EMBL/GenBank/DDBJ whole genome shotgun (WGS) entry which is preliminary data.</text>
</comment>
<gene>
    <name evidence="8" type="ORF">ETSY2_24770</name>
</gene>
<comment type="similarity">
    <text evidence="1">Belongs to the low molecular weight phosphotyrosine protein phosphatase family.</text>
</comment>
<dbReference type="InterPro" id="IPR027417">
    <property type="entry name" value="P-loop_NTPase"/>
</dbReference>
<evidence type="ECO:0000313" key="8">
    <source>
        <dbReference type="EMBL" id="ETX05138.1"/>
    </source>
</evidence>
<evidence type="ECO:0000256" key="1">
    <source>
        <dbReference type="ARBA" id="ARBA00011063"/>
    </source>
</evidence>
<keyword evidence="4" id="KW-0378">Hydrolase</keyword>
<dbReference type="GO" id="GO:0016887">
    <property type="term" value="F:ATP hydrolysis activity"/>
    <property type="evidence" value="ECO:0007669"/>
    <property type="project" value="InterPro"/>
</dbReference>
<evidence type="ECO:0000256" key="2">
    <source>
        <dbReference type="ARBA" id="ARBA00022448"/>
    </source>
</evidence>
<dbReference type="Proteomes" id="UP000019140">
    <property type="component" value="Unassembled WGS sequence"/>
</dbReference>
<keyword evidence="3" id="KW-0547">Nucleotide-binding</keyword>
<dbReference type="InterPro" id="IPR003593">
    <property type="entry name" value="AAA+_ATPase"/>
</dbReference>
<reference evidence="8 9" key="1">
    <citation type="journal article" date="2014" name="Nature">
        <title>An environmental bacterial taxon with a large and distinct metabolic repertoire.</title>
        <authorList>
            <person name="Wilson M.C."/>
            <person name="Mori T."/>
            <person name="Ruckert C."/>
            <person name="Uria A.R."/>
            <person name="Helf M.J."/>
            <person name="Takada K."/>
            <person name="Gernert C."/>
            <person name="Steffens U.A."/>
            <person name="Heycke N."/>
            <person name="Schmitt S."/>
            <person name="Rinke C."/>
            <person name="Helfrich E.J."/>
            <person name="Brachmann A.O."/>
            <person name="Gurgui C."/>
            <person name="Wakimoto T."/>
            <person name="Kracht M."/>
            <person name="Crusemann M."/>
            <person name="Hentschel U."/>
            <person name="Abe I."/>
            <person name="Matsunaga S."/>
            <person name="Kalinowski J."/>
            <person name="Takeyama H."/>
            <person name="Piel J."/>
        </authorList>
    </citation>
    <scope>NUCLEOTIDE SEQUENCE [LARGE SCALE GENOMIC DNA]</scope>
    <source>
        <strain evidence="9">TSY2</strain>
    </source>
</reference>
<dbReference type="InterPro" id="IPR023485">
    <property type="entry name" value="Ptyr_pPase"/>
</dbReference>
<dbReference type="PANTHER" id="PTHR43423:SF1">
    <property type="entry name" value="ABC TRANSPORTER I FAMILY MEMBER 17"/>
    <property type="match status" value="1"/>
</dbReference>
<organism evidence="8 9">
    <name type="scientific">Candidatus Entotheonella gemina</name>
    <dbReference type="NCBI Taxonomy" id="1429439"/>
    <lineage>
        <taxon>Bacteria</taxon>
        <taxon>Pseudomonadati</taxon>
        <taxon>Nitrospinota/Tectimicrobiota group</taxon>
        <taxon>Candidatus Tectimicrobiota</taxon>
        <taxon>Candidatus Entotheonellia</taxon>
        <taxon>Candidatus Entotheonellales</taxon>
        <taxon>Candidatus Entotheonellaceae</taxon>
        <taxon>Candidatus Entotheonella</taxon>
    </lineage>
</organism>
<keyword evidence="2" id="KW-0813">Transport</keyword>
<dbReference type="PROSITE" id="PS00211">
    <property type="entry name" value="ABC_TRANSPORTER_1"/>
    <property type="match status" value="1"/>
</dbReference>
<evidence type="ECO:0000256" key="4">
    <source>
        <dbReference type="ARBA" id="ARBA00022801"/>
    </source>
</evidence>
<dbReference type="Pfam" id="PF00005">
    <property type="entry name" value="ABC_tran"/>
    <property type="match status" value="1"/>
</dbReference>
<dbReference type="InterPro" id="IPR017867">
    <property type="entry name" value="Tyr_phospatase_low_mol_wt"/>
</dbReference>
<feature type="domain" description="ABC transporter" evidence="7">
    <location>
        <begin position="4"/>
        <end position="249"/>
    </location>
</feature>
<feature type="active site" description="Proton donor" evidence="6">
    <location>
        <position position="408"/>
    </location>
</feature>
<dbReference type="InterPro" id="IPR017871">
    <property type="entry name" value="ABC_transporter-like_CS"/>
</dbReference>
<protein>
    <recommendedName>
        <fullName evidence="7">ABC transporter domain-containing protein</fullName>
    </recommendedName>
</protein>
<sequence length="458" mass="49450">MISLTYDALSLRVGRSPVLDRIDLDLTGPGVVALLGPSGVGKSSLLRATQRLIDHGQEGWKRSGDVRLNGESIFASHIKKHELARWMGFIQQKPRMLGGSARNNVEFALRHTTNLPRAAVRQKAEAALEQVGLTTELDSLDMAAWQLSGGQAQRLAIACAIALEPAVLLMDEPSSALDPLSSQRVESIIRTLAETRLVVMVTHAVSLAERLADVVAFLWRGESGARLVEYGDVSTVLGAPRDLWVRQFVWTARGHSHGEPAVAAHSATVETHPILAGQSGFALLQRVYLFVCSGNRSRSPIAQTICHAEVSRLLQGVPKQSQWGRFQALSAGLSASYGAPMSTAARTALGSLGVPPPDHVTQPVTEDLVRQADTIYCMTEAQCRELTQRFPAASAKTQRLDPVDDIADPEGGDAEAFTITAERIRDLVRWRLESQGQFPLPVTWAEAVPDASSSAVTA</sequence>
<feature type="active site" evidence="6">
    <location>
        <position position="298"/>
    </location>
</feature>
<dbReference type="SUPFAM" id="SSF52788">
    <property type="entry name" value="Phosphotyrosine protein phosphatases I"/>
    <property type="match status" value="1"/>
</dbReference>
<dbReference type="GO" id="GO:0004725">
    <property type="term" value="F:protein tyrosine phosphatase activity"/>
    <property type="evidence" value="ECO:0007669"/>
    <property type="project" value="InterPro"/>
</dbReference>
<evidence type="ECO:0000313" key="9">
    <source>
        <dbReference type="Proteomes" id="UP000019140"/>
    </source>
</evidence>
<keyword evidence="5" id="KW-0067">ATP-binding</keyword>
<dbReference type="PANTHER" id="PTHR43423">
    <property type="entry name" value="ABC TRANSPORTER I FAMILY MEMBER 17"/>
    <property type="match status" value="1"/>
</dbReference>
<dbReference type="AlphaFoldDB" id="W4M4M4"/>
<evidence type="ECO:0000256" key="5">
    <source>
        <dbReference type="ARBA" id="ARBA00022840"/>
    </source>
</evidence>
<proteinExistence type="inferred from homology"/>
<dbReference type="InterPro" id="IPR003439">
    <property type="entry name" value="ABC_transporter-like_ATP-bd"/>
</dbReference>
<keyword evidence="9" id="KW-1185">Reference proteome</keyword>
<dbReference type="EMBL" id="AZHX01001034">
    <property type="protein sequence ID" value="ETX05138.1"/>
    <property type="molecule type" value="Genomic_DNA"/>
</dbReference>
<dbReference type="InterPro" id="IPR036196">
    <property type="entry name" value="Ptyr_pPase_sf"/>
</dbReference>
<dbReference type="SUPFAM" id="SSF52540">
    <property type="entry name" value="P-loop containing nucleoside triphosphate hydrolases"/>
    <property type="match status" value="1"/>
</dbReference>
<evidence type="ECO:0000256" key="3">
    <source>
        <dbReference type="ARBA" id="ARBA00022741"/>
    </source>
</evidence>
<dbReference type="PROSITE" id="PS50893">
    <property type="entry name" value="ABC_TRANSPORTER_2"/>
    <property type="match status" value="1"/>
</dbReference>
<dbReference type="Gene3D" id="3.40.50.300">
    <property type="entry name" value="P-loop containing nucleotide triphosphate hydrolases"/>
    <property type="match status" value="1"/>
</dbReference>
<dbReference type="GO" id="GO:0005524">
    <property type="term" value="F:ATP binding"/>
    <property type="evidence" value="ECO:0007669"/>
    <property type="project" value="UniProtKB-KW"/>
</dbReference>
<evidence type="ECO:0000259" key="7">
    <source>
        <dbReference type="PROSITE" id="PS50893"/>
    </source>
</evidence>
<dbReference type="SMART" id="SM00382">
    <property type="entry name" value="AAA"/>
    <property type="match status" value="1"/>
</dbReference>
<dbReference type="SMART" id="SM00226">
    <property type="entry name" value="LMWPc"/>
    <property type="match status" value="1"/>
</dbReference>
<dbReference type="HOGENOM" id="CLU_596763_0_0_7"/>
<feature type="active site" description="Nucleophile" evidence="6">
    <location>
        <position position="292"/>
    </location>
</feature>
<name>W4M4M4_9BACT</name>
<evidence type="ECO:0000256" key="6">
    <source>
        <dbReference type="PIRSR" id="PIRSR617867-1"/>
    </source>
</evidence>
<dbReference type="Pfam" id="PF01451">
    <property type="entry name" value="LMWPc"/>
    <property type="match status" value="1"/>
</dbReference>
<accession>W4M4M4</accession>
<dbReference type="PRINTS" id="PR00719">
    <property type="entry name" value="LMWPTPASE"/>
</dbReference>
<dbReference type="Gene3D" id="3.40.50.2300">
    <property type="match status" value="1"/>
</dbReference>